<feature type="compositionally biased region" description="Basic residues" evidence="1">
    <location>
        <begin position="574"/>
        <end position="583"/>
    </location>
</feature>
<dbReference type="InterPro" id="IPR036397">
    <property type="entry name" value="RNaseH_sf"/>
</dbReference>
<proteinExistence type="predicted"/>
<evidence type="ECO:0000313" key="4">
    <source>
        <dbReference type="Proteomes" id="UP001189303"/>
    </source>
</evidence>
<accession>A0ABM9IQV8</accession>
<evidence type="ECO:0000256" key="1">
    <source>
        <dbReference type="SAM" id="MobiDB-lite"/>
    </source>
</evidence>
<dbReference type="InterPro" id="IPR001584">
    <property type="entry name" value="Integrase_cat-core"/>
</dbReference>
<dbReference type="InterPro" id="IPR012337">
    <property type="entry name" value="RNaseH-like_sf"/>
</dbReference>
<dbReference type="Gene3D" id="3.30.420.10">
    <property type="entry name" value="Ribonuclease H-like superfamily/Ribonuclease H"/>
    <property type="match status" value="1"/>
</dbReference>
<dbReference type="PROSITE" id="PS50994">
    <property type="entry name" value="INTEGRASE"/>
    <property type="match status" value="1"/>
</dbReference>
<dbReference type="SUPFAM" id="SSF46689">
    <property type="entry name" value="Homeodomain-like"/>
    <property type="match status" value="1"/>
</dbReference>
<reference evidence="3 4" key="1">
    <citation type="submission" date="2023-07" db="EMBL/GenBank/DDBJ databases">
        <authorList>
            <person name="Peeters C."/>
        </authorList>
    </citation>
    <scope>NUCLEOTIDE SEQUENCE [LARGE SCALE GENOMIC DNA]</scope>
    <source>
        <strain evidence="3 4">R-38712</strain>
    </source>
</reference>
<dbReference type="InterPro" id="IPR015378">
    <property type="entry name" value="Transposase-like_Mu_C"/>
</dbReference>
<feature type="domain" description="Integrase catalytic" evidence="2">
    <location>
        <begin position="226"/>
        <end position="429"/>
    </location>
</feature>
<evidence type="ECO:0000313" key="3">
    <source>
        <dbReference type="EMBL" id="CAJ0727652.1"/>
    </source>
</evidence>
<comment type="caution">
    <text evidence="3">The sequence shown here is derived from an EMBL/GenBank/DDBJ whole genome shotgun (WGS) entry which is preliminary data.</text>
</comment>
<feature type="region of interest" description="Disordered" evidence="1">
    <location>
        <begin position="568"/>
        <end position="595"/>
    </location>
</feature>
<dbReference type="EMBL" id="CATWFT010000011">
    <property type="protein sequence ID" value="CAJ0727652.1"/>
    <property type="molecule type" value="Genomic_DNA"/>
</dbReference>
<dbReference type="Pfam" id="PF09299">
    <property type="entry name" value="Mu-transpos_C"/>
    <property type="match status" value="1"/>
</dbReference>
<dbReference type="Proteomes" id="UP001189303">
    <property type="component" value="Unassembled WGS sequence"/>
</dbReference>
<keyword evidence="4" id="KW-1185">Reference proteome</keyword>
<gene>
    <name evidence="3" type="ORF">R38712_03445</name>
</gene>
<sequence length="630" mass="71068">MERQKLDLTPDAFVARAGTIYRLVEVLDFDTVVGVDVGTGRTQALRIGELKPVSSADDALQVVAARDIEEIADDDWRIAETRYAAIKPLLDKSVGRAGVADRAAQVGVDTATLYRWLKRYQSLGVVSALIPRQRGWRTGESRISAETEAVITEVLRNKYLTEQRSSPQKTIREVLRLCEERGIQPPHPTTVRNRIAALSERHTLHARGFKERAKNKFLPAAGRFPNADYPLAVVQIDHTPADIILVDDIHRKPIGRPWITLAIDVHSRMVTGYYLAFDPPSETSVAMCVAHSVLPKDEWLALHGVDARWDVWGMMTTIHTDNGPDFRSDNFRHACLMHGINLEFRPVKQPRYGGHIERLLGTLLSEIHDLPGTTFSSVKVREGYDSDKHAALTKSEFETWLVTLICKLYHQRLHKGIGMSPARKWEIGMFGNAEIVGRGLPPRPTDRLSLLLDFMPSYRRTVQTYGVDIEGLRYYADVLRSWINATDPDTPSAKRKFVFRRDPRDISVVWFRDPDLGQYFRIPFANQALPPMSAWEYEQAKARAKAEGVQSVDEPQILRALTEMRSQVDEAKEKTRRARRQSQRRREHEKGISPAAPVAANAIPVTMMRPLDPAGVGLVDGDIDAFDDIA</sequence>
<name>A0ABM9IQV8_RALPI</name>
<dbReference type="SUPFAM" id="SSF53098">
    <property type="entry name" value="Ribonuclease H-like"/>
    <property type="match status" value="1"/>
</dbReference>
<organism evidence="3 4">
    <name type="scientific">Ralstonia pickettii</name>
    <name type="common">Burkholderia pickettii</name>
    <dbReference type="NCBI Taxonomy" id="329"/>
    <lineage>
        <taxon>Bacteria</taxon>
        <taxon>Pseudomonadati</taxon>
        <taxon>Pseudomonadota</taxon>
        <taxon>Betaproteobacteria</taxon>
        <taxon>Burkholderiales</taxon>
        <taxon>Burkholderiaceae</taxon>
        <taxon>Ralstonia</taxon>
    </lineage>
</organism>
<dbReference type="InterPro" id="IPR009057">
    <property type="entry name" value="Homeodomain-like_sf"/>
</dbReference>
<evidence type="ECO:0000259" key="2">
    <source>
        <dbReference type="PROSITE" id="PS50994"/>
    </source>
</evidence>
<protein>
    <recommendedName>
        <fullName evidence="2">Integrase catalytic domain-containing protein</fullName>
    </recommendedName>
</protein>